<feature type="domain" description="Nucleoside diphosphate kinase-like" evidence="9">
    <location>
        <begin position="182"/>
        <end position="376"/>
    </location>
</feature>
<dbReference type="PROSITE" id="PS00469">
    <property type="entry name" value="NDPK"/>
    <property type="match status" value="1"/>
</dbReference>
<dbReference type="PROSITE" id="PS51374">
    <property type="entry name" value="NDPK_LIKE"/>
    <property type="match status" value="1"/>
</dbReference>
<evidence type="ECO:0000256" key="1">
    <source>
        <dbReference type="ARBA" id="ARBA00001946"/>
    </source>
</evidence>
<keyword evidence="4 8" id="KW-0547">Nucleotide-binding</keyword>
<dbReference type="SMART" id="SM00562">
    <property type="entry name" value="NDK"/>
    <property type="match status" value="1"/>
</dbReference>
<evidence type="ECO:0000256" key="5">
    <source>
        <dbReference type="ARBA" id="ARBA00022777"/>
    </source>
</evidence>
<keyword evidence="5 8" id="KW-0418">Kinase</keyword>
<keyword evidence="3 8" id="KW-0808">Transferase</keyword>
<accession>A0A523QMV3</accession>
<dbReference type="GO" id="GO:0005524">
    <property type="term" value="F:ATP binding"/>
    <property type="evidence" value="ECO:0007669"/>
    <property type="project" value="UniProtKB-KW"/>
</dbReference>
<dbReference type="SUPFAM" id="SSF54919">
    <property type="entry name" value="Nucleoside diphosphate kinase, NDK"/>
    <property type="match status" value="2"/>
</dbReference>
<reference evidence="10 11" key="1">
    <citation type="submission" date="2019-03" db="EMBL/GenBank/DDBJ databases">
        <title>Metabolic potential of uncultured bacteria and archaea associated with petroleum seepage in deep-sea sediments.</title>
        <authorList>
            <person name="Dong X."/>
            <person name="Hubert C."/>
        </authorList>
    </citation>
    <scope>NUCLEOTIDE SEQUENCE [LARGE SCALE GENOMIC DNA]</scope>
    <source>
        <strain evidence="10">E44_bin92</strain>
    </source>
</reference>
<dbReference type="Gene3D" id="3.30.70.141">
    <property type="entry name" value="Nucleoside diphosphate kinase-like domain"/>
    <property type="match status" value="2"/>
</dbReference>
<comment type="cofactor">
    <cofactor evidence="1">
        <name>Mg(2+)</name>
        <dbReference type="ChEBI" id="CHEBI:18420"/>
    </cofactor>
</comment>
<comment type="caution">
    <text evidence="10">The sequence shown here is derived from an EMBL/GenBank/DDBJ whole genome shotgun (WGS) entry which is preliminary data.</text>
</comment>
<evidence type="ECO:0000256" key="4">
    <source>
        <dbReference type="ARBA" id="ARBA00022741"/>
    </source>
</evidence>
<dbReference type="AlphaFoldDB" id="A0A523QMV3"/>
<evidence type="ECO:0000256" key="7">
    <source>
        <dbReference type="PROSITE-ProRule" id="PRU00706"/>
    </source>
</evidence>
<evidence type="ECO:0000256" key="2">
    <source>
        <dbReference type="ARBA" id="ARBA00008142"/>
    </source>
</evidence>
<dbReference type="EMBL" id="SOKU01000009">
    <property type="protein sequence ID" value="TES87132.1"/>
    <property type="molecule type" value="Genomic_DNA"/>
</dbReference>
<comment type="similarity">
    <text evidence="2 7">Belongs to the NDK family.</text>
</comment>
<protein>
    <recommendedName>
        <fullName evidence="8">Nucleoside diphosphate kinase</fullName>
        <ecNumber evidence="8">2.7.4.6</ecNumber>
    </recommendedName>
</protein>
<evidence type="ECO:0000259" key="9">
    <source>
        <dbReference type="SMART" id="SM00562"/>
    </source>
</evidence>
<dbReference type="Pfam" id="PF00334">
    <property type="entry name" value="NDK"/>
    <property type="match status" value="2"/>
</dbReference>
<dbReference type="EC" id="2.7.4.6" evidence="8"/>
<evidence type="ECO:0000256" key="8">
    <source>
        <dbReference type="RuleBase" id="RU004013"/>
    </source>
</evidence>
<organism evidence="10 11">
    <name type="scientific">Aerophobetes bacterium</name>
    <dbReference type="NCBI Taxonomy" id="2030807"/>
    <lineage>
        <taxon>Bacteria</taxon>
        <taxon>Candidatus Aerophobota</taxon>
    </lineage>
</organism>
<dbReference type="InterPro" id="IPR036850">
    <property type="entry name" value="NDK-like_dom_sf"/>
</dbReference>
<evidence type="ECO:0000313" key="10">
    <source>
        <dbReference type="EMBL" id="TES87132.1"/>
    </source>
</evidence>
<evidence type="ECO:0000313" key="11">
    <source>
        <dbReference type="Proteomes" id="UP000320781"/>
    </source>
</evidence>
<comment type="catalytic activity">
    <reaction evidence="8">
        <text>a 2'-deoxyribonucleoside 5'-diphosphate + ATP = a 2'-deoxyribonucleoside 5'-triphosphate + ADP</text>
        <dbReference type="Rhea" id="RHEA:44640"/>
        <dbReference type="ChEBI" id="CHEBI:30616"/>
        <dbReference type="ChEBI" id="CHEBI:61560"/>
        <dbReference type="ChEBI" id="CHEBI:73316"/>
        <dbReference type="ChEBI" id="CHEBI:456216"/>
        <dbReference type="EC" id="2.7.4.6"/>
    </reaction>
</comment>
<evidence type="ECO:0000256" key="3">
    <source>
        <dbReference type="ARBA" id="ARBA00022679"/>
    </source>
</evidence>
<sequence length="390" mass="43846">MKKELGYILINPYTICKSRTGGVIGRLLSWGNLSLVAIRMFCPSRELVEEYAEALLSSGKTGNGQEKVILEQIRGYLFQNYLPSEMQPSPRVMLLLLEGENAIEELKRVVGHITRVSIGETIRGTYGDYIEEGGEIKYFEPAVFTGSGREETIKEIKIWAKYSARDGGVLENVISYPKGARPDRTLVLIKPDSFQECSCRPGNVIDQFSQTGLFIVGAKIIRMGIEQAEKFYEPIKGRLVDKMKKQLIGPIRSFLDNSLDFPVPEGVEELIAEELKAYKADNQFDRILKFMTGRDPQETSQEERKKEGLEKCLALVYEGEEGVERIRKVLGETNPQEAAPGTVRKDFGKTIMMNVAHASDSPASARREMAIVRVEDDDIKGVIEQYYGKL</sequence>
<gene>
    <name evidence="10" type="ORF">E3J95_00195</name>
</gene>
<dbReference type="InterPro" id="IPR034907">
    <property type="entry name" value="NDK-like_dom"/>
</dbReference>
<dbReference type="InterPro" id="IPR023005">
    <property type="entry name" value="Nucleoside_diP_kinase_AS"/>
</dbReference>
<keyword evidence="6 8" id="KW-0067">ATP-binding</keyword>
<evidence type="ECO:0000256" key="6">
    <source>
        <dbReference type="ARBA" id="ARBA00022840"/>
    </source>
</evidence>
<dbReference type="PANTHER" id="PTHR11349">
    <property type="entry name" value="NUCLEOSIDE DIPHOSPHATE KINASE"/>
    <property type="match status" value="1"/>
</dbReference>
<dbReference type="GO" id="GO:0004550">
    <property type="term" value="F:nucleoside diphosphate kinase activity"/>
    <property type="evidence" value="ECO:0007669"/>
    <property type="project" value="UniProtKB-EC"/>
</dbReference>
<name>A0A523QMV3_UNCAE</name>
<proteinExistence type="inferred from homology"/>
<dbReference type="Proteomes" id="UP000320781">
    <property type="component" value="Unassembled WGS sequence"/>
</dbReference>
<comment type="caution">
    <text evidence="7">Lacks conserved residue(s) required for the propagation of feature annotation.</text>
</comment>